<reference evidence="1" key="1">
    <citation type="submission" date="2022-08" db="EMBL/GenBank/DDBJ databases">
        <authorList>
            <person name="Gutierrez-Valencia J."/>
        </authorList>
    </citation>
    <scope>NUCLEOTIDE SEQUENCE</scope>
</reference>
<evidence type="ECO:0000313" key="2">
    <source>
        <dbReference type="Proteomes" id="UP001154282"/>
    </source>
</evidence>
<comment type="caution">
    <text evidence="1">The sequence shown here is derived from an EMBL/GenBank/DDBJ whole genome shotgun (WGS) entry which is preliminary data.</text>
</comment>
<evidence type="ECO:0000313" key="1">
    <source>
        <dbReference type="EMBL" id="CAI0404737.1"/>
    </source>
</evidence>
<accession>A0AAV0J4A4</accession>
<sequence length="33" mass="4142">MRNSGAKTKRWWVRRFRRPLPRCRHPRQPRVGV</sequence>
<dbReference type="EMBL" id="CAMGYJ010000004">
    <property type="protein sequence ID" value="CAI0404737.1"/>
    <property type="molecule type" value="Genomic_DNA"/>
</dbReference>
<protein>
    <submittedName>
        <fullName evidence="1">Uncharacterized protein</fullName>
    </submittedName>
</protein>
<name>A0AAV0J4A4_9ROSI</name>
<gene>
    <name evidence="1" type="ORF">LITE_LOCUS12589</name>
</gene>
<keyword evidence="2" id="KW-1185">Reference proteome</keyword>
<organism evidence="1 2">
    <name type="scientific">Linum tenue</name>
    <dbReference type="NCBI Taxonomy" id="586396"/>
    <lineage>
        <taxon>Eukaryota</taxon>
        <taxon>Viridiplantae</taxon>
        <taxon>Streptophyta</taxon>
        <taxon>Embryophyta</taxon>
        <taxon>Tracheophyta</taxon>
        <taxon>Spermatophyta</taxon>
        <taxon>Magnoliopsida</taxon>
        <taxon>eudicotyledons</taxon>
        <taxon>Gunneridae</taxon>
        <taxon>Pentapetalae</taxon>
        <taxon>rosids</taxon>
        <taxon>fabids</taxon>
        <taxon>Malpighiales</taxon>
        <taxon>Linaceae</taxon>
        <taxon>Linum</taxon>
    </lineage>
</organism>
<dbReference type="Proteomes" id="UP001154282">
    <property type="component" value="Unassembled WGS sequence"/>
</dbReference>
<proteinExistence type="predicted"/>
<dbReference type="AlphaFoldDB" id="A0AAV0J4A4"/>